<accession>A0A1F5ZFN7</accession>
<sequence>MRWHLLPVLFLIGIFTFLSFKTLPDYGVNWDTYQHLVRGHIYLRYLLTGKTDAPDLRFRQRGSFYQQSPLNFAWTAKMTIGHPPLSDILMAATNRILWGKFGLFGDIESHEVYVLLMTLLMVVLVACWSNLVFGGVASFFSVLSIITIPLLFAEQHFNIKDPLVAAYYTGALFFIWCAVEYKKYWPIIISAIFFGLSLGTKFNIIFSIFILIPWLVSLAWWKELRLRRIIITASIVIPVVAYGLFIVSYPAIWSHPIQKTLEVIGYYQGISQAAKTCPYYFGTIPWIIYCSDWKTPVVFIASTPLPTLVLFFIGSIVAWKYALGKSSALLMWMLWIIVTVGRVTLPITSLYGGSLRQIMEYVIPLSLICGAASAFIVGRLRGSRITYAVIGVIVLFYVPIIFEMIRLHPNENVYYNALIGGLPGAMRYGLEGANNTYGNAYKQGAKWLNKNAEHGAVVGVGTAIASAIPVQYFRPDLILVFDSSVLYAQKGEYIMELAYPGLNVDDFFRMRFLRHVLTPVHIVEVDGIALLYIWENDRSHVAPGIDMTHETSVPFLMQGPKSDLLELRMEKPYRVKRMEVQSDTPECNYPLQTAYIYGTTKGNAWYRFADQPGSFQREVMIYPNATAIEQFSGEQLIGIRIFQQNLGTCQWKDVSIRLIAFPE</sequence>
<feature type="transmembrane region" description="Helical" evidence="1">
    <location>
        <begin position="229"/>
        <end position="252"/>
    </location>
</feature>
<feature type="transmembrane region" description="Helical" evidence="1">
    <location>
        <begin position="385"/>
        <end position="402"/>
    </location>
</feature>
<feature type="transmembrane region" description="Helical" evidence="1">
    <location>
        <begin position="164"/>
        <end position="181"/>
    </location>
</feature>
<keyword evidence="1" id="KW-0472">Membrane</keyword>
<keyword evidence="1" id="KW-0812">Transmembrane</keyword>
<proteinExistence type="predicted"/>
<dbReference type="STRING" id="1798370.A2Z00_02480"/>
<keyword evidence="1" id="KW-1133">Transmembrane helix</keyword>
<comment type="caution">
    <text evidence="2">The sequence shown here is derived from an EMBL/GenBank/DDBJ whole genome shotgun (WGS) entry which is preliminary data.</text>
</comment>
<evidence type="ECO:0000313" key="3">
    <source>
        <dbReference type="Proteomes" id="UP000177268"/>
    </source>
</evidence>
<evidence type="ECO:0000313" key="2">
    <source>
        <dbReference type="EMBL" id="OGG11318.1"/>
    </source>
</evidence>
<feature type="transmembrane region" description="Helical" evidence="1">
    <location>
        <begin position="358"/>
        <end position="378"/>
    </location>
</feature>
<feature type="transmembrane region" description="Helical" evidence="1">
    <location>
        <begin position="329"/>
        <end position="352"/>
    </location>
</feature>
<reference evidence="2 3" key="1">
    <citation type="journal article" date="2016" name="Nat. Commun.">
        <title>Thousands of microbial genomes shed light on interconnected biogeochemical processes in an aquifer system.</title>
        <authorList>
            <person name="Anantharaman K."/>
            <person name="Brown C.T."/>
            <person name="Hug L.A."/>
            <person name="Sharon I."/>
            <person name="Castelle C.J."/>
            <person name="Probst A.J."/>
            <person name="Thomas B.C."/>
            <person name="Singh A."/>
            <person name="Wilkins M.J."/>
            <person name="Karaoz U."/>
            <person name="Brodie E.L."/>
            <person name="Williams K.H."/>
            <person name="Hubbard S.S."/>
            <person name="Banfield J.F."/>
        </authorList>
    </citation>
    <scope>NUCLEOTIDE SEQUENCE [LARGE SCALE GENOMIC DNA]</scope>
</reference>
<evidence type="ECO:0000256" key="1">
    <source>
        <dbReference type="SAM" id="Phobius"/>
    </source>
</evidence>
<protein>
    <submittedName>
        <fullName evidence="2">Uncharacterized protein</fullName>
    </submittedName>
</protein>
<feature type="transmembrane region" description="Helical" evidence="1">
    <location>
        <begin position="297"/>
        <end position="317"/>
    </location>
</feature>
<feature type="transmembrane region" description="Helical" evidence="1">
    <location>
        <begin position="187"/>
        <end position="217"/>
    </location>
</feature>
<name>A0A1F5ZFN7_9BACT</name>
<feature type="transmembrane region" description="Helical" evidence="1">
    <location>
        <begin position="119"/>
        <end position="152"/>
    </location>
</feature>
<gene>
    <name evidence="2" type="ORF">A2Z00_02480</name>
</gene>
<dbReference type="AlphaFoldDB" id="A0A1F5ZFN7"/>
<dbReference type="EMBL" id="MFIZ01000033">
    <property type="protein sequence ID" value="OGG11318.1"/>
    <property type="molecule type" value="Genomic_DNA"/>
</dbReference>
<organism evidence="2 3">
    <name type="scientific">Candidatus Gottesmanbacteria bacterium RBG_13_45_10</name>
    <dbReference type="NCBI Taxonomy" id="1798370"/>
    <lineage>
        <taxon>Bacteria</taxon>
        <taxon>Candidatus Gottesmaniibacteriota</taxon>
    </lineage>
</organism>
<dbReference type="Proteomes" id="UP000177268">
    <property type="component" value="Unassembled WGS sequence"/>
</dbReference>